<dbReference type="PANTHER" id="PTHR30154:SF53">
    <property type="entry name" value="HTH-TYPE TRANSCRIPTIONAL REGULATOR LRPC"/>
    <property type="match status" value="1"/>
</dbReference>
<evidence type="ECO:0000313" key="6">
    <source>
        <dbReference type="Proteomes" id="UP000218327"/>
    </source>
</evidence>
<reference evidence="6" key="1">
    <citation type="submission" date="2017-08" db="EMBL/GenBank/DDBJ databases">
        <title>A dynamic microbial community with high functional redundancy inhabits the cold, oxic subseafloor aquifer.</title>
        <authorList>
            <person name="Tully B.J."/>
            <person name="Wheat C.G."/>
            <person name="Glazer B.T."/>
            <person name="Huber J.A."/>
        </authorList>
    </citation>
    <scope>NUCLEOTIDE SEQUENCE [LARGE SCALE GENOMIC DNA]</scope>
</reference>
<dbReference type="GO" id="GO:0005829">
    <property type="term" value="C:cytosol"/>
    <property type="evidence" value="ECO:0007669"/>
    <property type="project" value="TreeGrafter"/>
</dbReference>
<comment type="caution">
    <text evidence="5">The sequence shown here is derived from an EMBL/GenBank/DDBJ whole genome shotgun (WGS) entry which is preliminary data.</text>
</comment>
<dbReference type="GO" id="GO:0006355">
    <property type="term" value="P:regulation of DNA-templated transcription"/>
    <property type="evidence" value="ECO:0007669"/>
    <property type="project" value="UniProtKB-ARBA"/>
</dbReference>
<evidence type="ECO:0000256" key="3">
    <source>
        <dbReference type="ARBA" id="ARBA00023163"/>
    </source>
</evidence>
<name>A0A2A5B345_9GAMM</name>
<feature type="domain" description="HTH asnC-type" evidence="4">
    <location>
        <begin position="2"/>
        <end position="63"/>
    </location>
</feature>
<dbReference type="GO" id="GO:0043200">
    <property type="term" value="P:response to amino acid"/>
    <property type="evidence" value="ECO:0007669"/>
    <property type="project" value="TreeGrafter"/>
</dbReference>
<dbReference type="PANTHER" id="PTHR30154">
    <property type="entry name" value="LEUCINE-RESPONSIVE REGULATORY PROTEIN"/>
    <property type="match status" value="1"/>
</dbReference>
<dbReference type="SUPFAM" id="SSF46785">
    <property type="entry name" value="Winged helix' DNA-binding domain"/>
    <property type="match status" value="1"/>
</dbReference>
<dbReference type="Gene3D" id="1.10.10.10">
    <property type="entry name" value="Winged helix-like DNA-binding domain superfamily/Winged helix DNA-binding domain"/>
    <property type="match status" value="1"/>
</dbReference>
<dbReference type="Proteomes" id="UP000218327">
    <property type="component" value="Unassembled WGS sequence"/>
</dbReference>
<dbReference type="Gene3D" id="3.30.70.920">
    <property type="match status" value="1"/>
</dbReference>
<dbReference type="PROSITE" id="PS00519">
    <property type="entry name" value="HTH_ASNC_1"/>
    <property type="match status" value="1"/>
</dbReference>
<dbReference type="SMART" id="SM00344">
    <property type="entry name" value="HTH_ASNC"/>
    <property type="match status" value="1"/>
</dbReference>
<protein>
    <submittedName>
        <fullName evidence="5">AsnC family transcriptional regulator</fullName>
    </submittedName>
</protein>
<gene>
    <name evidence="5" type="ORF">COA96_06685</name>
</gene>
<dbReference type="InterPro" id="IPR000485">
    <property type="entry name" value="AsnC-type_HTH_dom"/>
</dbReference>
<dbReference type="CDD" id="cd00090">
    <property type="entry name" value="HTH_ARSR"/>
    <property type="match status" value="1"/>
</dbReference>
<dbReference type="SUPFAM" id="SSF54909">
    <property type="entry name" value="Dimeric alpha+beta barrel"/>
    <property type="match status" value="1"/>
</dbReference>
<dbReference type="InterPro" id="IPR019887">
    <property type="entry name" value="Tscrpt_reg_AsnC/Lrp_C"/>
</dbReference>
<dbReference type="InterPro" id="IPR011991">
    <property type="entry name" value="ArsR-like_HTH"/>
</dbReference>
<dbReference type="EMBL" id="NVVJ01000015">
    <property type="protein sequence ID" value="PCJ25761.1"/>
    <property type="molecule type" value="Genomic_DNA"/>
</dbReference>
<dbReference type="InterPro" id="IPR036388">
    <property type="entry name" value="WH-like_DNA-bd_sf"/>
</dbReference>
<dbReference type="PRINTS" id="PR00033">
    <property type="entry name" value="HTHASNC"/>
</dbReference>
<dbReference type="Pfam" id="PF13412">
    <property type="entry name" value="HTH_24"/>
    <property type="match status" value="1"/>
</dbReference>
<proteinExistence type="predicted"/>
<keyword evidence="1" id="KW-0805">Transcription regulation</keyword>
<evidence type="ECO:0000313" key="5">
    <source>
        <dbReference type="EMBL" id="PCJ25761.1"/>
    </source>
</evidence>
<dbReference type="GO" id="GO:0043565">
    <property type="term" value="F:sequence-specific DNA binding"/>
    <property type="evidence" value="ECO:0007669"/>
    <property type="project" value="InterPro"/>
</dbReference>
<evidence type="ECO:0000256" key="2">
    <source>
        <dbReference type="ARBA" id="ARBA00023125"/>
    </source>
</evidence>
<evidence type="ECO:0000256" key="1">
    <source>
        <dbReference type="ARBA" id="ARBA00023015"/>
    </source>
</evidence>
<organism evidence="5 6">
    <name type="scientific">SAR86 cluster bacterium</name>
    <dbReference type="NCBI Taxonomy" id="2030880"/>
    <lineage>
        <taxon>Bacteria</taxon>
        <taxon>Pseudomonadati</taxon>
        <taxon>Pseudomonadota</taxon>
        <taxon>Gammaproteobacteria</taxon>
        <taxon>SAR86 cluster</taxon>
    </lineage>
</organism>
<accession>A0A2A5B345</accession>
<keyword evidence="3" id="KW-0804">Transcription</keyword>
<dbReference type="PROSITE" id="PS50956">
    <property type="entry name" value="HTH_ASNC_2"/>
    <property type="match status" value="1"/>
</dbReference>
<dbReference type="AlphaFoldDB" id="A0A2A5B345"/>
<dbReference type="InterPro" id="IPR019885">
    <property type="entry name" value="Tscrpt_reg_HTH_AsnC-type_CS"/>
</dbReference>
<keyword evidence="2" id="KW-0238">DNA-binding</keyword>
<dbReference type="InterPro" id="IPR019888">
    <property type="entry name" value="Tscrpt_reg_AsnC-like"/>
</dbReference>
<evidence type="ECO:0000259" key="4">
    <source>
        <dbReference type="PROSITE" id="PS50956"/>
    </source>
</evidence>
<dbReference type="Pfam" id="PF01037">
    <property type="entry name" value="AsnC_trans_reg"/>
    <property type="match status" value="1"/>
</dbReference>
<sequence>MMNSTDTKLLSLLRENARRSTSDLARALGVSRSTLQSRIKKLEQQGIIKGYTVEYSEEYENRLVSAHVLITVHQKLTARTNRELHAIPQIKSLHAISGDFDLIAVLLTETTEELSAILDKIGNLEGVERTNSSFILETKFTR</sequence>
<dbReference type="InterPro" id="IPR036390">
    <property type="entry name" value="WH_DNA-bd_sf"/>
</dbReference>
<dbReference type="InterPro" id="IPR011008">
    <property type="entry name" value="Dimeric_a/b-barrel"/>
</dbReference>